<dbReference type="RefSeq" id="WP_218111102.1">
    <property type="nucleotide sequence ID" value="NZ_CP065383.1"/>
</dbReference>
<evidence type="ECO:0000313" key="9">
    <source>
        <dbReference type="EMBL" id="QPM68602.1"/>
    </source>
</evidence>
<keyword evidence="10" id="KW-1185">Reference proteome</keyword>
<comment type="similarity">
    <text evidence="7">Belongs to the radical SAM superfamily. Anaerobic sulfatase-maturating enzyme family.</text>
</comment>
<dbReference type="AlphaFoldDB" id="A0A7T1AMD9"/>
<dbReference type="InterPro" id="IPR023885">
    <property type="entry name" value="4Fe4S-binding_SPASM_dom"/>
</dbReference>
<dbReference type="SFLD" id="SFLDG01384">
    <property type="entry name" value="thioether_bond_formation_requi"/>
    <property type="match status" value="1"/>
</dbReference>
<dbReference type="SUPFAM" id="SSF102114">
    <property type="entry name" value="Radical SAM enzymes"/>
    <property type="match status" value="1"/>
</dbReference>
<dbReference type="CDD" id="cd21120">
    <property type="entry name" value="SPASM_anSME"/>
    <property type="match status" value="1"/>
</dbReference>
<keyword evidence="6" id="KW-0411">Iron-sulfur</keyword>
<dbReference type="SFLD" id="SFLDG01386">
    <property type="entry name" value="main_SPASM_domain-containing"/>
    <property type="match status" value="1"/>
</dbReference>
<dbReference type="PROSITE" id="PS51918">
    <property type="entry name" value="RADICAL_SAM"/>
    <property type="match status" value="1"/>
</dbReference>
<dbReference type="NCBIfam" id="TIGR04085">
    <property type="entry name" value="rSAM_more_4Fe4S"/>
    <property type="match status" value="1"/>
</dbReference>
<dbReference type="InterPro" id="IPR058240">
    <property type="entry name" value="rSAM_sf"/>
</dbReference>
<dbReference type="GO" id="GO:0046872">
    <property type="term" value="F:metal ion binding"/>
    <property type="evidence" value="ECO:0007669"/>
    <property type="project" value="UniProtKB-KW"/>
</dbReference>
<keyword evidence="9" id="KW-0560">Oxidoreductase</keyword>
<dbReference type="InterPro" id="IPR013785">
    <property type="entry name" value="Aldolase_TIM"/>
</dbReference>
<dbReference type="NCBIfam" id="TIGR03942">
    <property type="entry name" value="sulfatase_rSAM"/>
    <property type="match status" value="1"/>
</dbReference>
<evidence type="ECO:0000256" key="1">
    <source>
        <dbReference type="ARBA" id="ARBA00001966"/>
    </source>
</evidence>
<dbReference type="InterPro" id="IPR023867">
    <property type="entry name" value="Sulphatase_maturase_rSAM"/>
</dbReference>
<evidence type="ECO:0000313" key="10">
    <source>
        <dbReference type="Proteomes" id="UP000594463"/>
    </source>
</evidence>
<dbReference type="InterPro" id="IPR007197">
    <property type="entry name" value="rSAM"/>
</dbReference>
<dbReference type="SFLD" id="SFLDG01072">
    <property type="entry name" value="dehydrogenase_like"/>
    <property type="match status" value="1"/>
</dbReference>
<dbReference type="PANTHER" id="PTHR43273:SF3">
    <property type="entry name" value="ANAEROBIC SULFATASE-MATURATING ENZYME HOMOLOG ASLB-RELATED"/>
    <property type="match status" value="1"/>
</dbReference>
<dbReference type="Proteomes" id="UP000594463">
    <property type="component" value="Chromosome"/>
</dbReference>
<dbReference type="Pfam" id="PF04055">
    <property type="entry name" value="Radical_SAM"/>
    <property type="match status" value="1"/>
</dbReference>
<proteinExistence type="inferred from homology"/>
<dbReference type="SFLD" id="SFLDF00285">
    <property type="entry name" value="anaerobic_Ser-type_sulfatase-m"/>
    <property type="match status" value="1"/>
</dbReference>
<dbReference type="GO" id="GO:0016491">
    <property type="term" value="F:oxidoreductase activity"/>
    <property type="evidence" value="ECO:0007669"/>
    <property type="project" value="UniProtKB-KW"/>
</dbReference>
<feature type="domain" description="Radical SAM core" evidence="8">
    <location>
        <begin position="13"/>
        <end position="253"/>
    </location>
</feature>
<keyword evidence="4" id="KW-0479">Metal-binding</keyword>
<evidence type="ECO:0000256" key="4">
    <source>
        <dbReference type="ARBA" id="ARBA00022723"/>
    </source>
</evidence>
<organism evidence="9 10">
    <name type="scientific">Atribacter laminatus</name>
    <dbReference type="NCBI Taxonomy" id="2847778"/>
    <lineage>
        <taxon>Bacteria</taxon>
        <taxon>Pseudomonadati</taxon>
        <taxon>Atribacterota</taxon>
        <taxon>Atribacteria</taxon>
        <taxon>Atribacterales</taxon>
        <taxon>Atribacteraceae</taxon>
        <taxon>Atribacter</taxon>
    </lineage>
</organism>
<name>A0A7T1AMD9_ATRLM</name>
<dbReference type="GO" id="GO:0051539">
    <property type="term" value="F:4 iron, 4 sulfur cluster binding"/>
    <property type="evidence" value="ECO:0007669"/>
    <property type="project" value="UniProtKB-KW"/>
</dbReference>
<evidence type="ECO:0000256" key="2">
    <source>
        <dbReference type="ARBA" id="ARBA00022485"/>
    </source>
</evidence>
<sequence length="419" mass="48577">MNSNQTYKFILSPTPKRTFHLMAKPIGAQCNLRCEYCFYLSKKDLIGSTKAISDDNLEEYIRQYINAQEVPEVVFTWQGGEPTLLGLEFFQKAINLQKKYCPPGKKIENDLQTNGILIDENWCRFLKENNFLVGLSIDGPQPLHDCYRIDASKQPTWQQIVKAAKLLKKFEIPFNTLTVVHRKNAKFPLDVYRFLRQEIGSTRIQFIPLVEPKEFRTVAPQHWDQNLLPDYDSMEARPGYPDSFVTDWSVDADDYGYFLCRVFDEWYKRDIGKAFVFLFECALGQWMGMQSSLCVFAETCGQALALEADGSIYSCDHFVYPEYRLGHITEGLSHLVYSTNQSNFGLSKQKSLPQWCRKCPYLFACRGECPKNRFLKTPDGETGLNYLCSGLRKYFSHIDPYMQDMAKELMKNLPGYKLR</sequence>
<keyword evidence="2" id="KW-0004">4Fe-4S</keyword>
<accession>A0A7T1AMD9</accession>
<evidence type="ECO:0000256" key="6">
    <source>
        <dbReference type="ARBA" id="ARBA00023014"/>
    </source>
</evidence>
<evidence type="ECO:0000256" key="5">
    <source>
        <dbReference type="ARBA" id="ARBA00023004"/>
    </source>
</evidence>
<dbReference type="PANTHER" id="PTHR43273">
    <property type="entry name" value="ANAEROBIC SULFATASE-MATURATING ENZYME HOMOLOG ASLB-RELATED"/>
    <property type="match status" value="1"/>
</dbReference>
<dbReference type="EC" id="1.1.99.-" evidence="9"/>
<dbReference type="SFLD" id="SFLDS00029">
    <property type="entry name" value="Radical_SAM"/>
    <property type="match status" value="1"/>
</dbReference>
<dbReference type="SFLD" id="SFLDG01067">
    <property type="entry name" value="SPASM/twitch_domain_containing"/>
    <property type="match status" value="1"/>
</dbReference>
<comment type="cofactor">
    <cofactor evidence="1">
        <name>[4Fe-4S] cluster</name>
        <dbReference type="ChEBI" id="CHEBI:49883"/>
    </cofactor>
</comment>
<dbReference type="CDD" id="cd01335">
    <property type="entry name" value="Radical_SAM"/>
    <property type="match status" value="1"/>
</dbReference>
<evidence type="ECO:0000259" key="8">
    <source>
        <dbReference type="PROSITE" id="PS51918"/>
    </source>
</evidence>
<dbReference type="Gene3D" id="3.20.20.70">
    <property type="entry name" value="Aldolase class I"/>
    <property type="match status" value="1"/>
</dbReference>
<gene>
    <name evidence="9" type="primary">chuR</name>
    <name evidence="9" type="ORF">RT761_01824</name>
</gene>
<dbReference type="EMBL" id="CP065383">
    <property type="protein sequence ID" value="QPM68602.1"/>
    <property type="molecule type" value="Genomic_DNA"/>
</dbReference>
<dbReference type="InterPro" id="IPR034491">
    <property type="entry name" value="Anaerob_Ser_sulfatase-maturase"/>
</dbReference>
<evidence type="ECO:0000256" key="3">
    <source>
        <dbReference type="ARBA" id="ARBA00022691"/>
    </source>
</evidence>
<reference evidence="9 10" key="1">
    <citation type="journal article" date="2021" name="Nat. Commun.">
        <title>Isolation of a member of the candidate phylum Atribacteria reveals a unique cell membrane structure.</title>
        <authorList>
            <person name="Taiki K."/>
            <person name="Nobu M.K."/>
            <person name="Kusada H."/>
            <person name="Meng X.-Y."/>
            <person name="Hosoki N."/>
            <person name="Uematsu K."/>
            <person name="Yoshioka H."/>
            <person name="Kamagata Y."/>
            <person name="Tamaki H."/>
        </authorList>
    </citation>
    <scope>NUCLEOTIDE SEQUENCE [LARGE SCALE GENOMIC DNA]</scope>
    <source>
        <strain evidence="9 10">RT761</strain>
    </source>
</reference>
<protein>
    <submittedName>
        <fullName evidence="9">Anaerobic sulfatase-maturating enzyme</fullName>
        <ecNumber evidence="9">1.1.99.-</ecNumber>
    </submittedName>
</protein>
<dbReference type="Pfam" id="PF13186">
    <property type="entry name" value="SPASM"/>
    <property type="match status" value="1"/>
</dbReference>
<dbReference type="KEGG" id="alam:RT761_01824"/>
<keyword evidence="5" id="KW-0408">Iron</keyword>
<keyword evidence="3" id="KW-0949">S-adenosyl-L-methionine</keyword>
<evidence type="ECO:0000256" key="7">
    <source>
        <dbReference type="ARBA" id="ARBA00023601"/>
    </source>
</evidence>
<dbReference type="InterPro" id="IPR047207">
    <property type="entry name" value="SPASM_anSME"/>
</dbReference>